<accession>A0A7I4YA68</accession>
<organism evidence="1 2">
    <name type="scientific">Haemonchus contortus</name>
    <name type="common">Barber pole worm</name>
    <dbReference type="NCBI Taxonomy" id="6289"/>
    <lineage>
        <taxon>Eukaryota</taxon>
        <taxon>Metazoa</taxon>
        <taxon>Ecdysozoa</taxon>
        <taxon>Nematoda</taxon>
        <taxon>Chromadorea</taxon>
        <taxon>Rhabditida</taxon>
        <taxon>Rhabditina</taxon>
        <taxon>Rhabditomorpha</taxon>
        <taxon>Strongyloidea</taxon>
        <taxon>Trichostrongylidae</taxon>
        <taxon>Haemonchus</taxon>
    </lineage>
</organism>
<dbReference type="AlphaFoldDB" id="A0A7I4YA68"/>
<sequence length="72" mass="8822">MNLCGKYRPLRERSAHRRCFFTLYRISVQTDRQTDRQSALYIVFLHVISNFRTNRQTDRQTERFIYSKDFGI</sequence>
<dbReference type="WBParaSite" id="HCON_00071840-00001">
    <property type="protein sequence ID" value="HCON_00071840-00001"/>
    <property type="gene ID" value="HCON_00071840"/>
</dbReference>
<proteinExistence type="predicted"/>
<dbReference type="Proteomes" id="UP000025227">
    <property type="component" value="Unplaced"/>
</dbReference>
<evidence type="ECO:0000313" key="2">
    <source>
        <dbReference type="WBParaSite" id="HCON_00071840-00001"/>
    </source>
</evidence>
<name>A0A7I4YA68_HAECO</name>
<dbReference type="OrthoDB" id="10068961at2759"/>
<evidence type="ECO:0000313" key="1">
    <source>
        <dbReference type="Proteomes" id="UP000025227"/>
    </source>
</evidence>
<protein>
    <submittedName>
        <fullName evidence="2">Uncharacterized protein</fullName>
    </submittedName>
</protein>
<reference evidence="2" key="1">
    <citation type="submission" date="2020-12" db="UniProtKB">
        <authorList>
            <consortium name="WormBaseParasite"/>
        </authorList>
    </citation>
    <scope>IDENTIFICATION</scope>
    <source>
        <strain evidence="2">MHco3</strain>
    </source>
</reference>
<keyword evidence="1" id="KW-1185">Reference proteome</keyword>